<sequence>MRKDELARQKQEKLDKLNELITSTKESAKSIAKDMRDKLELLKVCYDRASSKQKNKVHELINYTQLRSYLAGEKFSNSYETKLIELEHLVYTEKSINRHIENGLPKNNNEQAIEIYSFYFGGYRAFFRCFTKEFLELRIKQKKEFIEDVYSQKENDSSVSEERLEIAGATIIDEEFIETIKTGKHFTEPEFYVAKQNNCQWYGITQGYDIIRKGYSDLKNIIVGSFTEENHEKVTAIVHGSGGSGKSTVLRRLAIDLHKEQLNVLWLERLKIREFEEQGLSVIKNEIKKNHNQRFLIIIEDWYRMFNDKEKSALGIKILEETLEIDQIRIVIGDRNTQEKPYTEHQNNDFQLHLSSDDNREIIEKIIEKHQAWKPAWERLLQKDNDHKPSLFLLLFILARIDQKEFNKTTLNLAEPQQVFQRIIESDLRFIAKQEKESYKGLAKSIHYCASINMEHKMSISYETFLKIADHYNEKNIIDISNVFCRWNADDEILDRLKFYINKSEEGQLQFNHDILAESLSKASIDGWKKFGTQIKLELLDVITEKGDDYDASLFLSRMLSQKNLIKDQEEALKFVNRLIHKNNRNTIYLNKLISLHKRYPLDNADIIELGKLLWEKRIFNELFWDMYFYWIDKNDYISNDIIEEILNKDNLSEFEPSFIIKVLRHTSNHDVKYRFINSVLDNSISNSKDGGLFSYCLSQTNQKEKQRTVSNNILEDKNWKELFIDISEEPRDDIWNFMIVLKSLRYYSDVEVKKKFAKRILNDNLTSIDGWIIQECLQYVSTKEKTSFYKKLLQNSEWKNISNGHELTINAFNDATQQMKDEFAIDLFKSADWKDHLNGVYIIEHAINYVPYETKREFIIEYFESSWTNPKDDIYNKCLQYLENKNEINPKLDEKLIMHIKGFYKSKLENEQENHLLDMFKIIEFQKNKSK</sequence>
<dbReference type="InterPro" id="IPR057574">
    <property type="entry name" value="nSTAND_NTPase5_dom"/>
</dbReference>
<dbReference type="SUPFAM" id="SSF52540">
    <property type="entry name" value="P-loop containing nucleoside triphosphate hydrolases"/>
    <property type="match status" value="1"/>
</dbReference>
<evidence type="ECO:0000313" key="2">
    <source>
        <dbReference type="EMBL" id="MBB4807060.1"/>
    </source>
</evidence>
<reference evidence="2 3" key="1">
    <citation type="submission" date="2020-08" db="EMBL/GenBank/DDBJ databases">
        <title>Functional genomics of gut bacteria from endangered species of beetles.</title>
        <authorList>
            <person name="Carlos-Shanley C."/>
        </authorList>
    </citation>
    <scope>NUCLEOTIDE SEQUENCE [LARGE SCALE GENOMIC DNA]</scope>
    <source>
        <strain evidence="2 3">S00151</strain>
    </source>
</reference>
<evidence type="ECO:0000313" key="3">
    <source>
        <dbReference type="Proteomes" id="UP000592180"/>
    </source>
</evidence>
<dbReference type="InterPro" id="IPR027417">
    <property type="entry name" value="P-loop_NTPase"/>
</dbReference>
<name>A0A840KHT6_9FLAO</name>
<keyword evidence="3" id="KW-1185">Reference proteome</keyword>
<dbReference type="EMBL" id="JACHLE010000003">
    <property type="protein sequence ID" value="MBB4807060.1"/>
    <property type="molecule type" value="Genomic_DNA"/>
</dbReference>
<comment type="caution">
    <text evidence="2">The sequence shown here is derived from an EMBL/GenBank/DDBJ whole genome shotgun (WGS) entry which is preliminary data.</text>
</comment>
<proteinExistence type="predicted"/>
<dbReference type="RefSeq" id="WP_184189638.1">
    <property type="nucleotide sequence ID" value="NZ_JACHLE010000003.1"/>
</dbReference>
<gene>
    <name evidence="2" type="ORF">HNP38_002364</name>
</gene>
<dbReference type="Proteomes" id="UP000592180">
    <property type="component" value="Unassembled WGS sequence"/>
</dbReference>
<organism evidence="2 3">
    <name type="scientific">Chryseobacterium defluvii</name>
    <dbReference type="NCBI Taxonomy" id="160396"/>
    <lineage>
        <taxon>Bacteria</taxon>
        <taxon>Pseudomonadati</taxon>
        <taxon>Bacteroidota</taxon>
        <taxon>Flavobacteriia</taxon>
        <taxon>Flavobacteriales</taxon>
        <taxon>Weeksellaceae</taxon>
        <taxon>Chryseobacterium group</taxon>
        <taxon>Chryseobacterium</taxon>
    </lineage>
</organism>
<dbReference type="AlphaFoldDB" id="A0A840KHT6"/>
<dbReference type="Pfam" id="PF25199">
    <property type="entry name" value="nSTAND_NTPase5"/>
    <property type="match status" value="1"/>
</dbReference>
<feature type="domain" description="Novel STAND NTPase 5" evidence="1">
    <location>
        <begin position="197"/>
        <end position="306"/>
    </location>
</feature>
<accession>A0A840KHT6</accession>
<protein>
    <recommendedName>
        <fullName evidence="1">Novel STAND NTPase 5 domain-containing protein</fullName>
    </recommendedName>
</protein>
<evidence type="ECO:0000259" key="1">
    <source>
        <dbReference type="Pfam" id="PF25199"/>
    </source>
</evidence>